<gene>
    <name evidence="7" type="ORF">CYY_004695</name>
</gene>
<evidence type="ECO:0000256" key="5">
    <source>
        <dbReference type="ARBA" id="ARBA00023136"/>
    </source>
</evidence>
<evidence type="ECO:0000256" key="4">
    <source>
        <dbReference type="ARBA" id="ARBA00022490"/>
    </source>
</evidence>
<dbReference type="PANTHER" id="PTHR11043:SF1">
    <property type="entry name" value="TSET COMPLEX MEMBER TSTD"/>
    <property type="match status" value="1"/>
</dbReference>
<dbReference type="InterPro" id="IPR039652">
    <property type="entry name" value="Coatomer_zeta"/>
</dbReference>
<keyword evidence="5" id="KW-0472">Membrane</keyword>
<sequence>MINTILITNWNGNILFSKYYNSITEEKQIEFEKLLYQFTKDEWLNSKGEKHLVTEFGGSVTVYTNVGDLLLFVSGSDEYDELALSDILIPITDSIKDMCKKKGVTETHYIEQIPKFVLYLDEIIQRGQLDQVQFEIVSNYSSLKHDQPLKKESL</sequence>
<dbReference type="GO" id="GO:0006891">
    <property type="term" value="P:intra-Golgi vesicle-mediated transport"/>
    <property type="evidence" value="ECO:0007669"/>
    <property type="project" value="TreeGrafter"/>
</dbReference>
<name>A0A8J4PU78_9MYCE</name>
<dbReference type="Pfam" id="PF01217">
    <property type="entry name" value="Clat_adaptor_s"/>
    <property type="match status" value="1"/>
</dbReference>
<accession>A0A8J4PU78</accession>
<dbReference type="InterPro" id="IPR011012">
    <property type="entry name" value="Longin-like_dom_sf"/>
</dbReference>
<evidence type="ECO:0000256" key="3">
    <source>
        <dbReference type="ARBA" id="ARBA00006972"/>
    </source>
</evidence>
<dbReference type="GO" id="GO:0006890">
    <property type="term" value="P:retrograde vesicle-mediated transport, Golgi to endoplasmic reticulum"/>
    <property type="evidence" value="ECO:0007669"/>
    <property type="project" value="InterPro"/>
</dbReference>
<dbReference type="Proteomes" id="UP000695562">
    <property type="component" value="Unassembled WGS sequence"/>
</dbReference>
<keyword evidence="8" id="KW-1185">Reference proteome</keyword>
<protein>
    <recommendedName>
        <fullName evidence="6">AP complex mu/sigma subunit domain-containing protein</fullName>
    </recommendedName>
</protein>
<dbReference type="AlphaFoldDB" id="A0A8J4PU78"/>
<reference evidence="7" key="1">
    <citation type="submission" date="2020-01" db="EMBL/GenBank/DDBJ databases">
        <title>Development of genomics and gene disruption for Polysphondylium violaceum indicates a role for the polyketide synthase stlB in stalk morphogenesis.</title>
        <authorList>
            <person name="Narita B."/>
            <person name="Kawabe Y."/>
            <person name="Kin K."/>
            <person name="Saito T."/>
            <person name="Gibbs R."/>
            <person name="Kuspa A."/>
            <person name="Muzny D."/>
            <person name="Queller D."/>
            <person name="Richards S."/>
            <person name="Strassman J."/>
            <person name="Sucgang R."/>
            <person name="Worley K."/>
            <person name="Schaap P."/>
        </authorList>
    </citation>
    <scope>NUCLEOTIDE SEQUENCE</scope>
    <source>
        <strain evidence="7">QSvi11</strain>
    </source>
</reference>
<evidence type="ECO:0000313" key="7">
    <source>
        <dbReference type="EMBL" id="KAF2073988.1"/>
    </source>
</evidence>
<comment type="similarity">
    <text evidence="3">Belongs to the adaptor complexes small subunit family.</text>
</comment>
<comment type="subcellular location">
    <subcellularLocation>
        <location evidence="2">Cytoplasm</location>
    </subcellularLocation>
    <subcellularLocation>
        <location evidence="1">Endomembrane system</location>
        <topology evidence="1">Peripheral membrane protein</topology>
    </subcellularLocation>
</comment>
<proteinExistence type="inferred from homology"/>
<evidence type="ECO:0000313" key="8">
    <source>
        <dbReference type="Proteomes" id="UP000695562"/>
    </source>
</evidence>
<keyword evidence="4" id="KW-0963">Cytoplasm</keyword>
<dbReference type="InterPro" id="IPR022775">
    <property type="entry name" value="AP_mu_sigma_su"/>
</dbReference>
<feature type="domain" description="AP complex mu/sigma subunit" evidence="6">
    <location>
        <begin position="1"/>
        <end position="133"/>
    </location>
</feature>
<dbReference type="EMBL" id="AJWJ01000171">
    <property type="protein sequence ID" value="KAF2073988.1"/>
    <property type="molecule type" value="Genomic_DNA"/>
</dbReference>
<dbReference type="GO" id="GO:0030126">
    <property type="term" value="C:COPI vesicle coat"/>
    <property type="evidence" value="ECO:0007669"/>
    <property type="project" value="InterPro"/>
</dbReference>
<evidence type="ECO:0000259" key="6">
    <source>
        <dbReference type="Pfam" id="PF01217"/>
    </source>
</evidence>
<dbReference type="OrthoDB" id="10249988at2759"/>
<dbReference type="PANTHER" id="PTHR11043">
    <property type="entry name" value="ZETA-COAT PROTEIN"/>
    <property type="match status" value="1"/>
</dbReference>
<evidence type="ECO:0000256" key="1">
    <source>
        <dbReference type="ARBA" id="ARBA00004184"/>
    </source>
</evidence>
<dbReference type="Gene3D" id="3.30.450.60">
    <property type="match status" value="1"/>
</dbReference>
<evidence type="ECO:0000256" key="2">
    <source>
        <dbReference type="ARBA" id="ARBA00004496"/>
    </source>
</evidence>
<dbReference type="SUPFAM" id="SSF64356">
    <property type="entry name" value="SNARE-like"/>
    <property type="match status" value="1"/>
</dbReference>
<organism evidence="7 8">
    <name type="scientific">Polysphondylium violaceum</name>
    <dbReference type="NCBI Taxonomy" id="133409"/>
    <lineage>
        <taxon>Eukaryota</taxon>
        <taxon>Amoebozoa</taxon>
        <taxon>Evosea</taxon>
        <taxon>Eumycetozoa</taxon>
        <taxon>Dictyostelia</taxon>
        <taxon>Dictyosteliales</taxon>
        <taxon>Dictyosteliaceae</taxon>
        <taxon>Polysphondylium</taxon>
    </lineage>
</organism>
<comment type="caution">
    <text evidence="7">The sequence shown here is derived from an EMBL/GenBank/DDBJ whole genome shotgun (WGS) entry which is preliminary data.</text>
</comment>
<dbReference type="GO" id="GO:0006886">
    <property type="term" value="P:intracellular protein transport"/>
    <property type="evidence" value="ECO:0007669"/>
    <property type="project" value="TreeGrafter"/>
</dbReference>